<sequence length="215" mass="22803">MGPDAAGKTRCGVGTPPVQNGRVQILSFPEAATPVELRVQVRKIQEQAWPSEDGAATPSEAPVHDPALRPRSMLLVDGKTVLAALDQLSKDIDHAGRSYAAGGLSTVVTRGAARGRGHGRHLVTAAREALAAQGHDLGLFTCDRPLRTFYESAGWHHLPDTVLVGGTPKAPFPSDQAGFDKVTMAAFFSARAQQASASFRGTRIALHPGDIDKLW</sequence>
<gene>
    <name evidence="1" type="ORF">SAMN05216268_104449</name>
</gene>
<dbReference type="EMBL" id="FRBK01000004">
    <property type="protein sequence ID" value="SHL48527.1"/>
    <property type="molecule type" value="Genomic_DNA"/>
</dbReference>
<evidence type="ECO:0000313" key="1">
    <source>
        <dbReference type="EMBL" id="SHL48527.1"/>
    </source>
</evidence>
<accession>A0A9X8MR25</accession>
<protein>
    <submittedName>
        <fullName evidence="1">Predicted N-acyltransferase, GNAT family</fullName>
    </submittedName>
</protein>
<proteinExistence type="predicted"/>
<evidence type="ECO:0000313" key="2">
    <source>
        <dbReference type="Proteomes" id="UP000184388"/>
    </source>
</evidence>
<dbReference type="Gene3D" id="3.40.630.30">
    <property type="match status" value="1"/>
</dbReference>
<dbReference type="AlphaFoldDB" id="A0A9X8MR25"/>
<name>A0A9X8MR25_9ACTN</name>
<organism evidence="1 2">
    <name type="scientific">Streptomyces yunnanensis</name>
    <dbReference type="NCBI Taxonomy" id="156453"/>
    <lineage>
        <taxon>Bacteria</taxon>
        <taxon>Bacillati</taxon>
        <taxon>Actinomycetota</taxon>
        <taxon>Actinomycetes</taxon>
        <taxon>Kitasatosporales</taxon>
        <taxon>Streptomycetaceae</taxon>
        <taxon>Streptomyces</taxon>
    </lineage>
</organism>
<dbReference type="SUPFAM" id="SSF55729">
    <property type="entry name" value="Acyl-CoA N-acyltransferases (Nat)"/>
    <property type="match status" value="1"/>
</dbReference>
<dbReference type="Proteomes" id="UP000184388">
    <property type="component" value="Unassembled WGS sequence"/>
</dbReference>
<reference evidence="2" key="1">
    <citation type="submission" date="2016-11" db="EMBL/GenBank/DDBJ databases">
        <authorList>
            <person name="Jaros S."/>
            <person name="Januszkiewicz K."/>
            <person name="Wedrychowicz H."/>
        </authorList>
    </citation>
    <scope>NUCLEOTIDE SEQUENCE [LARGE SCALE GENOMIC DNA]</scope>
    <source>
        <strain evidence="2">CGMCC 4.3555</strain>
    </source>
</reference>
<comment type="caution">
    <text evidence="1">The sequence shown here is derived from an EMBL/GenBank/DDBJ whole genome shotgun (WGS) entry which is preliminary data.</text>
</comment>
<dbReference type="InterPro" id="IPR016181">
    <property type="entry name" value="Acyl_CoA_acyltransferase"/>
</dbReference>
<dbReference type="Pfam" id="PF13527">
    <property type="entry name" value="Acetyltransf_9"/>
    <property type="match status" value="1"/>
</dbReference>